<evidence type="ECO:0000313" key="2">
    <source>
        <dbReference type="EMBL" id="RDB04263.1"/>
    </source>
</evidence>
<keyword evidence="3" id="KW-1185">Reference proteome</keyword>
<sequence length="141" mass="15182">MSNILEVNHFLAAMSPQEQEELNDKLGSRIQGTTIQKINKKTALDLSSAADSDGLKITVATGNNAVSLAKFKRSEPLSDNQFAITKQVLQHPNWFSPNSKIVKVSICRDDDGKVFLIINSSEDDAGDGGDGTKVKVPAPEA</sequence>
<feature type="region of interest" description="Disordered" evidence="1">
    <location>
        <begin position="120"/>
        <end position="141"/>
    </location>
</feature>
<evidence type="ECO:0000256" key="1">
    <source>
        <dbReference type="SAM" id="MobiDB-lite"/>
    </source>
</evidence>
<dbReference type="RefSeq" id="WP_114462806.1">
    <property type="nucleotide sequence ID" value="NZ_QPIW01000018.1"/>
</dbReference>
<name>A0A369I9R3_9BACT</name>
<dbReference type="EMBL" id="QPIW01000018">
    <property type="protein sequence ID" value="RDB04263.1"/>
    <property type="molecule type" value="Genomic_DNA"/>
</dbReference>
<accession>A0A369I9R3</accession>
<comment type="caution">
    <text evidence="2">The sequence shown here is derived from an EMBL/GenBank/DDBJ whole genome shotgun (WGS) entry which is preliminary data.</text>
</comment>
<proteinExistence type="predicted"/>
<protein>
    <submittedName>
        <fullName evidence="2">Uncharacterized protein</fullName>
    </submittedName>
</protein>
<evidence type="ECO:0000313" key="3">
    <source>
        <dbReference type="Proteomes" id="UP000253141"/>
    </source>
</evidence>
<reference evidence="2 3" key="1">
    <citation type="submission" date="2018-07" db="EMBL/GenBank/DDBJ databases">
        <title>Genome analysis of Runella aurantiaca.</title>
        <authorList>
            <person name="Yang X."/>
        </authorList>
    </citation>
    <scope>NUCLEOTIDE SEQUENCE [LARGE SCALE GENOMIC DNA]</scope>
    <source>
        <strain evidence="2 3">YX9</strain>
    </source>
</reference>
<dbReference type="Proteomes" id="UP000253141">
    <property type="component" value="Unassembled WGS sequence"/>
</dbReference>
<organism evidence="2 3">
    <name type="scientific">Runella aurantiaca</name>
    <dbReference type="NCBI Taxonomy" id="2282308"/>
    <lineage>
        <taxon>Bacteria</taxon>
        <taxon>Pseudomonadati</taxon>
        <taxon>Bacteroidota</taxon>
        <taxon>Cytophagia</taxon>
        <taxon>Cytophagales</taxon>
        <taxon>Spirosomataceae</taxon>
        <taxon>Runella</taxon>
    </lineage>
</organism>
<dbReference type="AlphaFoldDB" id="A0A369I9R3"/>
<gene>
    <name evidence="2" type="ORF">DVG78_19955</name>
</gene>